<keyword evidence="1" id="KW-0479">Metal-binding</keyword>
<dbReference type="InterPro" id="IPR013083">
    <property type="entry name" value="Znf_RING/FYVE/PHD"/>
</dbReference>
<dbReference type="CDD" id="cd16635">
    <property type="entry name" value="mRING-HC-C3HC3D_PHRF1"/>
    <property type="match status" value="1"/>
</dbReference>
<keyword evidence="2 4" id="KW-0863">Zinc-finger</keyword>
<dbReference type="InterPro" id="IPR011011">
    <property type="entry name" value="Znf_FYVE_PHD"/>
</dbReference>
<dbReference type="AlphaFoldDB" id="A0A5F8HLQ0"/>
<dbReference type="InterPro" id="IPR047157">
    <property type="entry name" value="PHRF1/Atg35"/>
</dbReference>
<proteinExistence type="predicted"/>
<dbReference type="PANTHER" id="PTHR12618:SF20">
    <property type="entry name" value="PHD AND RING FINGER DOMAIN-CONTAINING PROTEIN 1"/>
    <property type="match status" value="1"/>
</dbReference>
<feature type="compositionally biased region" description="Gly residues" evidence="5">
    <location>
        <begin position="1"/>
        <end position="15"/>
    </location>
</feature>
<dbReference type="GeneTree" id="ENSGT00950000183205"/>
<evidence type="ECO:0000313" key="8">
    <source>
        <dbReference type="Proteomes" id="UP000002280"/>
    </source>
</evidence>
<keyword evidence="3" id="KW-0862">Zinc</keyword>
<feature type="compositionally biased region" description="Acidic residues" evidence="5">
    <location>
        <begin position="41"/>
        <end position="74"/>
    </location>
</feature>
<reference evidence="7" key="1">
    <citation type="journal article" date="2007" name="Nature">
        <title>Genome of the marsupial Monodelphis domestica reveals innovation in non-coding sequences.</title>
        <authorList>
            <person name="Mikkelsen T.S."/>
            <person name="Wakefield M.J."/>
            <person name="Aken B."/>
            <person name="Amemiya C.T."/>
            <person name="Chang J.L."/>
            <person name="Duke S."/>
            <person name="Garber M."/>
            <person name="Gentles A.J."/>
            <person name="Goodstadt L."/>
            <person name="Heger A."/>
            <person name="Jurka J."/>
            <person name="Kamal M."/>
            <person name="Mauceli E."/>
            <person name="Searle S.M."/>
            <person name="Sharpe T."/>
            <person name="Baker M.L."/>
            <person name="Batzer M.A."/>
            <person name="Benos P.V."/>
            <person name="Belov K."/>
            <person name="Clamp M."/>
            <person name="Cook A."/>
            <person name="Cuff J."/>
            <person name="Das R."/>
            <person name="Davidow L."/>
            <person name="Deakin J.E."/>
            <person name="Fazzari M.J."/>
            <person name="Glass J.L."/>
            <person name="Grabherr M."/>
            <person name="Greally J.M."/>
            <person name="Gu W."/>
            <person name="Hore T.A."/>
            <person name="Huttley G.A."/>
            <person name="Kleber M."/>
            <person name="Jirtle R.L."/>
            <person name="Koina E."/>
            <person name="Lee J.T."/>
            <person name="Mahony S."/>
            <person name="Marra M.A."/>
            <person name="Miller R.D."/>
            <person name="Nicholls R.D."/>
            <person name="Oda M."/>
            <person name="Papenfuss A.T."/>
            <person name="Parra Z.E."/>
            <person name="Pollock D.D."/>
            <person name="Ray D.A."/>
            <person name="Schein J.E."/>
            <person name="Speed T.P."/>
            <person name="Thompson K."/>
            <person name="VandeBerg J.L."/>
            <person name="Wade C.M."/>
            <person name="Walker J.A."/>
            <person name="Waters P.D."/>
            <person name="Webber C."/>
            <person name="Weidman J.R."/>
            <person name="Xie X."/>
            <person name="Zody M.C."/>
            <person name="Baldwin J."/>
            <person name="Abdouelleil A."/>
            <person name="Abdulkadir J."/>
            <person name="Abebe A."/>
            <person name="Abera B."/>
            <person name="Abreu J."/>
            <person name="Acer S.C."/>
            <person name="Aftuck L."/>
            <person name="Alexander A."/>
            <person name="An P."/>
            <person name="Anderson E."/>
            <person name="Anderson S."/>
            <person name="Arachi H."/>
            <person name="Azer M."/>
            <person name="Bachantsang P."/>
            <person name="Barry A."/>
            <person name="Bayul T."/>
            <person name="Berlin A."/>
            <person name="Bessette D."/>
            <person name="Bloom T."/>
            <person name="Bloom T."/>
            <person name="Boguslavskiy L."/>
            <person name="Bonnet C."/>
            <person name="Boukhgalter B."/>
            <person name="Bourzgui I."/>
            <person name="Brown A."/>
            <person name="Cahill P."/>
            <person name="Channer S."/>
            <person name="Cheshatsang Y."/>
            <person name="Chuda L."/>
            <person name="Citroen M."/>
            <person name="Collymore A."/>
            <person name="Cooke P."/>
            <person name="Costello M."/>
            <person name="D'Aco K."/>
            <person name="Daza R."/>
            <person name="De Haan G."/>
            <person name="DeGray S."/>
            <person name="DeMaso C."/>
            <person name="Dhargay N."/>
            <person name="Dooley K."/>
            <person name="Dooley E."/>
            <person name="Doricent M."/>
            <person name="Dorje P."/>
            <person name="Dorjee K."/>
            <person name="Dupes A."/>
            <person name="Elong R."/>
            <person name="Falk J."/>
            <person name="Farina A."/>
            <person name="Faro S."/>
            <person name="Ferguson D."/>
            <person name="Fisher S."/>
            <person name="Foley C.D."/>
            <person name="Franke A."/>
            <person name="Friedrich D."/>
            <person name="Gadbois L."/>
            <person name="Gearin G."/>
            <person name="Gearin C.R."/>
            <person name="Giannoukos G."/>
            <person name="Goode T."/>
            <person name="Graham J."/>
            <person name="Grandbois E."/>
            <person name="Grewal S."/>
            <person name="Gyaltsen K."/>
            <person name="Hafez N."/>
            <person name="Hagos B."/>
            <person name="Hall J."/>
            <person name="Henson C."/>
            <person name="Hollinger A."/>
            <person name="Honan T."/>
            <person name="Huard M.D."/>
            <person name="Hughes L."/>
            <person name="Hurhula B."/>
            <person name="Husby M.E."/>
            <person name="Kamat A."/>
            <person name="Kanga B."/>
            <person name="Kashin S."/>
            <person name="Khazanovich D."/>
            <person name="Kisner P."/>
            <person name="Lance K."/>
            <person name="Lara M."/>
            <person name="Lee W."/>
            <person name="Lennon N."/>
            <person name="Letendre F."/>
            <person name="LeVine R."/>
            <person name="Lipovsky A."/>
            <person name="Liu X."/>
            <person name="Liu J."/>
            <person name="Liu S."/>
            <person name="Lokyitsang T."/>
            <person name="Lokyitsang Y."/>
            <person name="Lubonja R."/>
            <person name="Lui A."/>
            <person name="MacDonald P."/>
            <person name="Magnisalis V."/>
            <person name="Maru K."/>
            <person name="Matthews C."/>
            <person name="McCusker W."/>
            <person name="McDonough S."/>
            <person name="Mehta T."/>
            <person name="Meldrim J."/>
            <person name="Meneus L."/>
            <person name="Mihai O."/>
            <person name="Mihalev A."/>
            <person name="Mihova T."/>
            <person name="Mittelman R."/>
            <person name="Mlenga V."/>
            <person name="Montmayeur A."/>
            <person name="Mulrain L."/>
            <person name="Navidi A."/>
            <person name="Naylor J."/>
            <person name="Negash T."/>
            <person name="Nguyen T."/>
            <person name="Nguyen N."/>
            <person name="Nicol R."/>
            <person name="Norbu C."/>
            <person name="Norbu N."/>
            <person name="Novod N."/>
            <person name="O'Neill B."/>
            <person name="Osman S."/>
            <person name="Markiewicz E."/>
            <person name="Oyono O.L."/>
            <person name="Patti C."/>
            <person name="Phunkhang P."/>
            <person name="Pierre F."/>
            <person name="Priest M."/>
            <person name="Raghuraman S."/>
            <person name="Rege F."/>
            <person name="Reyes R."/>
            <person name="Rise C."/>
            <person name="Rogov P."/>
            <person name="Ross K."/>
            <person name="Ryan E."/>
            <person name="Settipalli S."/>
            <person name="Shea T."/>
            <person name="Sherpa N."/>
            <person name="Shi L."/>
            <person name="Shih D."/>
            <person name="Sparrow T."/>
            <person name="Spaulding J."/>
            <person name="Stalker J."/>
            <person name="Stange-Thomann N."/>
            <person name="Stavropoulos S."/>
            <person name="Stone C."/>
            <person name="Strader C."/>
            <person name="Tesfaye S."/>
            <person name="Thomson T."/>
            <person name="Thoulutsang Y."/>
            <person name="Thoulutsang D."/>
            <person name="Topham K."/>
            <person name="Topping I."/>
            <person name="Tsamla T."/>
            <person name="Vassiliev H."/>
            <person name="Vo A."/>
            <person name="Wangchuk T."/>
            <person name="Wangdi T."/>
            <person name="Weiand M."/>
            <person name="Wilkinson J."/>
            <person name="Wilson A."/>
            <person name="Yadav S."/>
            <person name="Young G."/>
            <person name="Yu Q."/>
            <person name="Zembek L."/>
            <person name="Zhong D."/>
            <person name="Zimmer A."/>
            <person name="Zwirko Z."/>
            <person name="Jaffe D.B."/>
            <person name="Alvarez P."/>
            <person name="Brockman W."/>
            <person name="Butler J."/>
            <person name="Chin C."/>
            <person name="Gnerre S."/>
            <person name="MacCallum I."/>
            <person name="Graves J.A."/>
            <person name="Ponting C.P."/>
            <person name="Breen M."/>
            <person name="Samollow P.B."/>
            <person name="Lander E.S."/>
            <person name="Lindblad-Toh K."/>
        </authorList>
    </citation>
    <scope>NUCLEOTIDE SEQUENCE [LARGE SCALE GENOMIC DNA]</scope>
</reference>
<feature type="domain" description="RING-type" evidence="6">
    <location>
        <begin position="107"/>
        <end position="148"/>
    </location>
</feature>
<dbReference type="SUPFAM" id="SSF57850">
    <property type="entry name" value="RING/U-box"/>
    <property type="match status" value="1"/>
</dbReference>
<sequence length="380" mass="39534">GLQGTGPRAGVGGGRAACPSSGLCVQPDNGSEQGPSGASGDDPDSSSSEEEEDGEEGSDWESSEDDGDSTEGEGPEVALGATPEPPKGQPEPLAGAGVSSDEDAESCPICLNVFRGQAVGTPENCAHYFCLDCIVEWSKNANSCPVDRILFKWICIRARFGGKVLKKIPVESQKAPQAEEEGEDPTFCEVCGRSDREDRLLLCDGCDAGSGELPANQGSPLSTKRGILSQSALRSHQPVGRPIFVGLSRRSVPATSGPEQDLEVAPVPDLLGSILSGQNLLMMSGSDVVINRDGSLTARKAGKAPCCPAGPPRVAQDPWTSGLGEPQPRPAMAVLRVHHERGRRMELGSWGGGATMDPATSRPAGATKRNEEQPEALGAE</sequence>
<dbReference type="GO" id="GO:0008270">
    <property type="term" value="F:zinc ion binding"/>
    <property type="evidence" value="ECO:0007669"/>
    <property type="project" value="UniProtKB-KW"/>
</dbReference>
<reference evidence="7" key="3">
    <citation type="submission" date="2025-09" db="UniProtKB">
        <authorList>
            <consortium name="Ensembl"/>
        </authorList>
    </citation>
    <scope>IDENTIFICATION</scope>
</reference>
<protein>
    <recommendedName>
        <fullName evidence="6">RING-type domain-containing protein</fullName>
    </recommendedName>
</protein>
<dbReference type="SMART" id="SM00184">
    <property type="entry name" value="RING"/>
    <property type="match status" value="1"/>
</dbReference>
<dbReference type="Proteomes" id="UP000002280">
    <property type="component" value="Unplaced"/>
</dbReference>
<reference evidence="7" key="2">
    <citation type="submission" date="2025-08" db="UniProtKB">
        <authorList>
            <consortium name="Ensembl"/>
        </authorList>
    </citation>
    <scope>IDENTIFICATION</scope>
</reference>
<dbReference type="Pfam" id="PF13639">
    <property type="entry name" value="zf-RING_2"/>
    <property type="match status" value="1"/>
</dbReference>
<evidence type="ECO:0000256" key="4">
    <source>
        <dbReference type="PROSITE-ProRule" id="PRU00175"/>
    </source>
</evidence>
<accession>A0A5F8HLQ0</accession>
<dbReference type="PROSITE" id="PS00518">
    <property type="entry name" value="ZF_RING_1"/>
    <property type="match status" value="1"/>
</dbReference>
<dbReference type="PANTHER" id="PTHR12618">
    <property type="entry name" value="PHD AND RING FINGER DOMAIN-CONTAINING PROTEIN 1"/>
    <property type="match status" value="1"/>
</dbReference>
<dbReference type="PROSITE" id="PS50089">
    <property type="entry name" value="ZF_RING_2"/>
    <property type="match status" value="1"/>
</dbReference>
<evidence type="ECO:0000313" key="7">
    <source>
        <dbReference type="Ensembl" id="ENSMODP00000060233.1"/>
    </source>
</evidence>
<evidence type="ECO:0000256" key="5">
    <source>
        <dbReference type="SAM" id="MobiDB-lite"/>
    </source>
</evidence>
<feature type="region of interest" description="Disordered" evidence="5">
    <location>
        <begin position="1"/>
        <end position="100"/>
    </location>
</feature>
<dbReference type="InterPro" id="IPR001841">
    <property type="entry name" value="Znf_RING"/>
</dbReference>
<feature type="region of interest" description="Disordered" evidence="5">
    <location>
        <begin position="346"/>
        <end position="380"/>
    </location>
</feature>
<evidence type="ECO:0000256" key="3">
    <source>
        <dbReference type="ARBA" id="ARBA00022833"/>
    </source>
</evidence>
<evidence type="ECO:0000256" key="2">
    <source>
        <dbReference type="ARBA" id="ARBA00022771"/>
    </source>
</evidence>
<dbReference type="SUPFAM" id="SSF57903">
    <property type="entry name" value="FYVE/PHD zinc finger"/>
    <property type="match status" value="1"/>
</dbReference>
<dbReference type="Bgee" id="ENSMODG00000010942">
    <property type="expression patterns" value="Expressed in testis and 18 other cell types or tissues"/>
</dbReference>
<keyword evidence="8" id="KW-1185">Reference proteome</keyword>
<organism evidence="7 8">
    <name type="scientific">Monodelphis domestica</name>
    <name type="common">Gray short-tailed opossum</name>
    <dbReference type="NCBI Taxonomy" id="13616"/>
    <lineage>
        <taxon>Eukaryota</taxon>
        <taxon>Metazoa</taxon>
        <taxon>Chordata</taxon>
        <taxon>Craniata</taxon>
        <taxon>Vertebrata</taxon>
        <taxon>Euteleostomi</taxon>
        <taxon>Mammalia</taxon>
        <taxon>Metatheria</taxon>
        <taxon>Didelphimorphia</taxon>
        <taxon>Didelphidae</taxon>
        <taxon>Monodelphis</taxon>
    </lineage>
</organism>
<dbReference type="InterPro" id="IPR017907">
    <property type="entry name" value="Znf_RING_CS"/>
</dbReference>
<dbReference type="Gene3D" id="3.30.40.10">
    <property type="entry name" value="Zinc/RING finger domain, C3HC4 (zinc finger)"/>
    <property type="match status" value="2"/>
</dbReference>
<dbReference type="Ensembl" id="ENSMODT00000052664.1">
    <property type="protein sequence ID" value="ENSMODP00000060233.1"/>
    <property type="gene ID" value="ENSMODG00000010942.5"/>
</dbReference>
<evidence type="ECO:0000259" key="6">
    <source>
        <dbReference type="PROSITE" id="PS50089"/>
    </source>
</evidence>
<name>A0A5F8HLQ0_MONDO</name>
<evidence type="ECO:0000256" key="1">
    <source>
        <dbReference type="ARBA" id="ARBA00022723"/>
    </source>
</evidence>